<evidence type="ECO:0000313" key="2">
    <source>
        <dbReference type="Proteomes" id="UP001500051"/>
    </source>
</evidence>
<protein>
    <recommendedName>
        <fullName evidence="3">Site-specific recombinase XerD</fullName>
    </recommendedName>
</protein>
<organism evidence="1 2">
    <name type="scientific">Microlunatus aurantiacus</name>
    <dbReference type="NCBI Taxonomy" id="446786"/>
    <lineage>
        <taxon>Bacteria</taxon>
        <taxon>Bacillati</taxon>
        <taxon>Actinomycetota</taxon>
        <taxon>Actinomycetes</taxon>
        <taxon>Propionibacteriales</taxon>
        <taxon>Propionibacteriaceae</taxon>
        <taxon>Microlunatus</taxon>
    </lineage>
</organism>
<evidence type="ECO:0008006" key="3">
    <source>
        <dbReference type="Google" id="ProtNLM"/>
    </source>
</evidence>
<accession>A0ABP7DQ12</accession>
<proteinExistence type="predicted"/>
<name>A0ABP7DQ12_9ACTN</name>
<gene>
    <name evidence="1" type="ORF">GCM10022204_26750</name>
</gene>
<dbReference type="Proteomes" id="UP001500051">
    <property type="component" value="Unassembled WGS sequence"/>
</dbReference>
<keyword evidence="2" id="KW-1185">Reference proteome</keyword>
<comment type="caution">
    <text evidence="1">The sequence shown here is derived from an EMBL/GenBank/DDBJ whole genome shotgun (WGS) entry which is preliminary data.</text>
</comment>
<reference evidence="2" key="1">
    <citation type="journal article" date="2019" name="Int. J. Syst. Evol. Microbiol.">
        <title>The Global Catalogue of Microorganisms (GCM) 10K type strain sequencing project: providing services to taxonomists for standard genome sequencing and annotation.</title>
        <authorList>
            <consortium name="The Broad Institute Genomics Platform"/>
            <consortium name="The Broad Institute Genome Sequencing Center for Infectious Disease"/>
            <person name="Wu L."/>
            <person name="Ma J."/>
        </authorList>
    </citation>
    <scope>NUCLEOTIDE SEQUENCE [LARGE SCALE GENOMIC DNA]</scope>
    <source>
        <strain evidence="2">JCM 16548</strain>
    </source>
</reference>
<dbReference type="EMBL" id="BAAAYX010000011">
    <property type="protein sequence ID" value="GAA3707484.1"/>
    <property type="molecule type" value="Genomic_DNA"/>
</dbReference>
<evidence type="ECO:0000313" key="1">
    <source>
        <dbReference type="EMBL" id="GAA3707484.1"/>
    </source>
</evidence>
<sequence>MSPRKQRARKVPADPDRWPPCVRCGQAYRDASAWPEGRVCCYCKRAAQQREGTCARCGHHGVVPGLIDDQPACVQCSSVPVDVRCRRCGQEAPMGFAVTCWRCQLQAQLTALLADPDGVIRPALQPFVDALLGLPQPRIAYVWIRRNTAVQTTLRRLGTGEAPLDHATFDQLPGRTTEYLRGLLVEHGCLPGRDRYLAAFENWLPTKLDRIPDPGARRHIDAFARWHLLRQLRDRAKREPIPAGAFLNAKQSTTVAINFLNWLTGRGRQLETVTQADVDAWYANGPSTRHHASRFLGWAQEQHLIRIDQPRLTHNAGPIMTESERLDQLNRLLHDRTLPATPRLIGLLVLMFGQPLSRVVRLPRDAVAVADGQTSLRLGRHALDLPPEVEAVVHDHLAHITDHRNEAGHLEPRWLFPGLQPGQPLHVFSAAGMLKEIGVSARAARNTAWQQMVQQAPAAILADGLGAQRGTAARHAKLAGADYASYPGAAGRNIAKTVESP</sequence>